<keyword evidence="2" id="KW-1185">Reference proteome</keyword>
<reference evidence="1 2" key="1">
    <citation type="journal article" date="2021" name="Nat. Plants">
        <title>The Taxus genome provides insights into paclitaxel biosynthesis.</title>
        <authorList>
            <person name="Xiong X."/>
            <person name="Gou J."/>
            <person name="Liao Q."/>
            <person name="Li Y."/>
            <person name="Zhou Q."/>
            <person name="Bi G."/>
            <person name="Li C."/>
            <person name="Du R."/>
            <person name="Wang X."/>
            <person name="Sun T."/>
            <person name="Guo L."/>
            <person name="Liang H."/>
            <person name="Lu P."/>
            <person name="Wu Y."/>
            <person name="Zhang Z."/>
            <person name="Ro D.K."/>
            <person name="Shang Y."/>
            <person name="Huang S."/>
            <person name="Yan J."/>
        </authorList>
    </citation>
    <scope>NUCLEOTIDE SEQUENCE [LARGE SCALE GENOMIC DNA]</scope>
    <source>
        <strain evidence="1">Ta-2019</strain>
    </source>
</reference>
<dbReference type="AlphaFoldDB" id="A0AA38KVT2"/>
<feature type="non-terminal residue" evidence="1">
    <location>
        <position position="60"/>
    </location>
</feature>
<gene>
    <name evidence="1" type="ORF">KI387_044698</name>
</gene>
<evidence type="ECO:0000313" key="2">
    <source>
        <dbReference type="Proteomes" id="UP000824469"/>
    </source>
</evidence>
<comment type="caution">
    <text evidence="1">The sequence shown here is derived from an EMBL/GenBank/DDBJ whole genome shotgun (WGS) entry which is preliminary data.</text>
</comment>
<dbReference type="Proteomes" id="UP000824469">
    <property type="component" value="Unassembled WGS sequence"/>
</dbReference>
<accession>A0AA38KVT2</accession>
<organism evidence="1 2">
    <name type="scientific">Taxus chinensis</name>
    <name type="common">Chinese yew</name>
    <name type="synonym">Taxus wallichiana var. chinensis</name>
    <dbReference type="NCBI Taxonomy" id="29808"/>
    <lineage>
        <taxon>Eukaryota</taxon>
        <taxon>Viridiplantae</taxon>
        <taxon>Streptophyta</taxon>
        <taxon>Embryophyta</taxon>
        <taxon>Tracheophyta</taxon>
        <taxon>Spermatophyta</taxon>
        <taxon>Pinopsida</taxon>
        <taxon>Pinidae</taxon>
        <taxon>Conifers II</taxon>
        <taxon>Cupressales</taxon>
        <taxon>Taxaceae</taxon>
        <taxon>Taxus</taxon>
    </lineage>
</organism>
<dbReference type="Gene3D" id="3.10.10.10">
    <property type="entry name" value="HIV Type 1 Reverse Transcriptase, subunit A, domain 1"/>
    <property type="match status" value="1"/>
</dbReference>
<sequence>MCQEFPDMFAWSYEDLKGFNPNLSQHTIELDANTKPVRKKQRPVNPHMEPLMRKKLDKLI</sequence>
<proteinExistence type="predicted"/>
<dbReference type="EMBL" id="JAHRHJ020000007">
    <property type="protein sequence ID" value="KAH9310293.1"/>
    <property type="molecule type" value="Genomic_DNA"/>
</dbReference>
<protein>
    <submittedName>
        <fullName evidence="1">Uncharacterized protein</fullName>
    </submittedName>
</protein>
<evidence type="ECO:0000313" key="1">
    <source>
        <dbReference type="EMBL" id="KAH9310293.1"/>
    </source>
</evidence>
<name>A0AA38KVT2_TAXCH</name>